<evidence type="ECO:0000313" key="3">
    <source>
        <dbReference type="EMBL" id="RUS69380.1"/>
    </source>
</evidence>
<sequence>MEGKRQQRYKSGIEAVNDWVDEATGGMIPDFLQDGTITDETVLMLVNAIYFQGNWTTPFKASMTGVRPFVVNSSLTVQVETMAQTGFFRKMHHPSLLATALELPYTGDRFALFVLLPDEGVALSALESVITASVLNSTLNMTAPESK</sequence>
<dbReference type="EMBL" id="RQTK01001703">
    <property type="protein sequence ID" value="RUS69380.1"/>
    <property type="molecule type" value="Genomic_DNA"/>
</dbReference>
<evidence type="ECO:0000313" key="4">
    <source>
        <dbReference type="Proteomes" id="UP000271974"/>
    </source>
</evidence>
<dbReference type="InterPro" id="IPR042178">
    <property type="entry name" value="Serpin_sf_1"/>
</dbReference>
<dbReference type="PANTHER" id="PTHR11461">
    <property type="entry name" value="SERINE PROTEASE INHIBITOR, SERPIN"/>
    <property type="match status" value="1"/>
</dbReference>
<proteinExistence type="inferred from homology"/>
<evidence type="ECO:0000259" key="2">
    <source>
        <dbReference type="Pfam" id="PF00079"/>
    </source>
</evidence>
<dbReference type="InterPro" id="IPR036186">
    <property type="entry name" value="Serpin_sf"/>
</dbReference>
<evidence type="ECO:0000256" key="1">
    <source>
        <dbReference type="ARBA" id="ARBA00009500"/>
    </source>
</evidence>
<comment type="caution">
    <text evidence="3">The sequence shown here is derived from an EMBL/GenBank/DDBJ whole genome shotgun (WGS) entry which is preliminary data.</text>
</comment>
<keyword evidence="4" id="KW-1185">Reference proteome</keyword>
<comment type="similarity">
    <text evidence="1">Belongs to the serpin family.</text>
</comment>
<name>A0A433SJU6_ELYCH</name>
<organism evidence="3 4">
    <name type="scientific">Elysia chlorotica</name>
    <name type="common">Eastern emerald elysia</name>
    <name type="synonym">Sea slug</name>
    <dbReference type="NCBI Taxonomy" id="188477"/>
    <lineage>
        <taxon>Eukaryota</taxon>
        <taxon>Metazoa</taxon>
        <taxon>Spiralia</taxon>
        <taxon>Lophotrochozoa</taxon>
        <taxon>Mollusca</taxon>
        <taxon>Gastropoda</taxon>
        <taxon>Heterobranchia</taxon>
        <taxon>Euthyneura</taxon>
        <taxon>Panpulmonata</taxon>
        <taxon>Sacoglossa</taxon>
        <taxon>Placobranchoidea</taxon>
        <taxon>Plakobranchidae</taxon>
        <taxon>Elysia</taxon>
    </lineage>
</organism>
<dbReference type="CDD" id="cd00172">
    <property type="entry name" value="serpin"/>
    <property type="match status" value="1"/>
</dbReference>
<dbReference type="PANTHER" id="PTHR11461:SF211">
    <property type="entry name" value="GH10112P-RELATED"/>
    <property type="match status" value="1"/>
</dbReference>
<dbReference type="OrthoDB" id="1063785at2759"/>
<dbReference type="STRING" id="188477.A0A433SJU6"/>
<accession>A0A433SJU6</accession>
<feature type="domain" description="Serpin" evidence="2">
    <location>
        <begin position="13"/>
        <end position="142"/>
    </location>
</feature>
<dbReference type="Proteomes" id="UP000271974">
    <property type="component" value="Unassembled WGS sequence"/>
</dbReference>
<dbReference type="GO" id="GO:0005615">
    <property type="term" value="C:extracellular space"/>
    <property type="evidence" value="ECO:0007669"/>
    <property type="project" value="InterPro"/>
</dbReference>
<dbReference type="GO" id="GO:0004867">
    <property type="term" value="F:serine-type endopeptidase inhibitor activity"/>
    <property type="evidence" value="ECO:0007669"/>
    <property type="project" value="InterPro"/>
</dbReference>
<dbReference type="Gene3D" id="3.30.497.10">
    <property type="entry name" value="Antithrombin, subunit I, domain 2"/>
    <property type="match status" value="1"/>
</dbReference>
<dbReference type="InterPro" id="IPR000215">
    <property type="entry name" value="Serpin_fam"/>
</dbReference>
<dbReference type="Gene3D" id="2.30.39.10">
    <property type="entry name" value="Alpha-1-antitrypsin, domain 1"/>
    <property type="match status" value="1"/>
</dbReference>
<dbReference type="Pfam" id="PF00079">
    <property type="entry name" value="Serpin"/>
    <property type="match status" value="1"/>
</dbReference>
<dbReference type="AlphaFoldDB" id="A0A433SJU6"/>
<reference evidence="3 4" key="1">
    <citation type="submission" date="2019-01" db="EMBL/GenBank/DDBJ databases">
        <title>A draft genome assembly of the solar-powered sea slug Elysia chlorotica.</title>
        <authorList>
            <person name="Cai H."/>
            <person name="Li Q."/>
            <person name="Fang X."/>
            <person name="Li J."/>
            <person name="Curtis N.E."/>
            <person name="Altenburger A."/>
            <person name="Shibata T."/>
            <person name="Feng M."/>
            <person name="Maeda T."/>
            <person name="Schwartz J.A."/>
            <person name="Shigenobu S."/>
            <person name="Lundholm N."/>
            <person name="Nishiyama T."/>
            <person name="Yang H."/>
            <person name="Hasebe M."/>
            <person name="Li S."/>
            <person name="Pierce S.K."/>
            <person name="Wang J."/>
        </authorList>
    </citation>
    <scope>NUCLEOTIDE SEQUENCE [LARGE SCALE GENOMIC DNA]</scope>
    <source>
        <strain evidence="3">EC2010</strain>
        <tissue evidence="3">Whole organism of an adult</tissue>
    </source>
</reference>
<dbReference type="InterPro" id="IPR042185">
    <property type="entry name" value="Serpin_sf_2"/>
</dbReference>
<protein>
    <recommendedName>
        <fullName evidence="2">Serpin domain-containing protein</fullName>
    </recommendedName>
</protein>
<dbReference type="InterPro" id="IPR023796">
    <property type="entry name" value="Serpin_dom"/>
</dbReference>
<gene>
    <name evidence="3" type="ORF">EGW08_022858</name>
</gene>
<dbReference type="SUPFAM" id="SSF56574">
    <property type="entry name" value="Serpins"/>
    <property type="match status" value="1"/>
</dbReference>